<sequence length="755" mass="82759">MSESFQTTKTTRSTRSKAKTEASKIISDVVPLTTMHASDIQPQSDVAEKKGKTKSVEKKRKTAKVSETLSSTVVESEIKGSKKKRRNYESRIPLTMSDLVFESNVTTSVETSAKPVIDPLNPKSDEAKIGETVNPSSVETKTTENPTTVDPKSSENLGNVAVNDVVVSSDNVQADTQNNPEPTDEPTLAEIMIKMANQTVPEKDAVPVVGTSLNPQKVVDTVLEETALKNDVEKDVGTTVTPSVSFDEDSDPDEEGTTETEEDTQSDESNQDTPTGEKDNAADKSLDTGKEKTDVVDVDTYELVKRTPIKPLGGITKRLRSSSGHAIPTSSTATAPRSKTTGVGPKKGWSKVSVPSSKKKESLKRKKASSSDTDYDVAEDVPHISSPISKKKSAVKKSSQAVEEAPCDNISFHRAAFAQRWDFVYFRRLAVERELTRDALKSQDIFDLIKDAGLLKTISEFSACYELLVKEFLVNIPEECDNPLSKDYHKVYVRGKCINFSPTLINEYLGRTVESKPELEVSNNAVGSELTGGKIKVWPKSNLIPTSKLIVKYAILNRIGSTNWVPTTHATNVATGLGRFIYTIGTKFNFDYGSFIFDQTVKHIRSTAIKMPIAFPSLLCGIILHQHPDIIIATDAPMKRPKAFTFHHKLFGNHNVADIVGTSHQSTGATALMSRSEIIAALKSQCQELDKQKDKIEEKKLMFVRMIQTLEAEDAAVKDNAVAEGEPKDDDEDENSDTVIATDVEDDDSSDSAEE</sequence>
<protein>
    <submittedName>
        <fullName evidence="3">Envelope-like protein</fullName>
    </submittedName>
</protein>
<dbReference type="InterPro" id="IPR046796">
    <property type="entry name" value="Transposase_32_dom"/>
</dbReference>
<name>A0A2K3PR06_TRIPR</name>
<feature type="domain" description="Putative plant transposon protein" evidence="2">
    <location>
        <begin position="457"/>
        <end position="620"/>
    </location>
</feature>
<feature type="compositionally biased region" description="Polar residues" evidence="1">
    <location>
        <begin position="133"/>
        <end position="156"/>
    </location>
</feature>
<dbReference type="Pfam" id="PF20167">
    <property type="entry name" value="Transposase_32"/>
    <property type="match status" value="1"/>
</dbReference>
<feature type="region of interest" description="Disordered" evidence="1">
    <location>
        <begin position="36"/>
        <end position="66"/>
    </location>
</feature>
<accession>A0A2K3PR06</accession>
<feature type="compositionally biased region" description="Polar residues" evidence="1">
    <location>
        <begin position="321"/>
        <end position="341"/>
    </location>
</feature>
<evidence type="ECO:0000313" key="3">
    <source>
        <dbReference type="EMBL" id="PNY17707.1"/>
    </source>
</evidence>
<gene>
    <name evidence="3" type="ORF">L195_g014456</name>
</gene>
<dbReference type="AlphaFoldDB" id="A0A2K3PR06"/>
<feature type="compositionally biased region" description="Acidic residues" evidence="1">
    <location>
        <begin position="246"/>
        <end position="270"/>
    </location>
</feature>
<organism evidence="3 4">
    <name type="scientific">Trifolium pratense</name>
    <name type="common">Red clover</name>
    <dbReference type="NCBI Taxonomy" id="57577"/>
    <lineage>
        <taxon>Eukaryota</taxon>
        <taxon>Viridiplantae</taxon>
        <taxon>Streptophyta</taxon>
        <taxon>Embryophyta</taxon>
        <taxon>Tracheophyta</taxon>
        <taxon>Spermatophyta</taxon>
        <taxon>Magnoliopsida</taxon>
        <taxon>eudicotyledons</taxon>
        <taxon>Gunneridae</taxon>
        <taxon>Pentapetalae</taxon>
        <taxon>rosids</taxon>
        <taxon>fabids</taxon>
        <taxon>Fabales</taxon>
        <taxon>Fabaceae</taxon>
        <taxon>Papilionoideae</taxon>
        <taxon>50 kb inversion clade</taxon>
        <taxon>NPAAA clade</taxon>
        <taxon>Hologalegina</taxon>
        <taxon>IRL clade</taxon>
        <taxon>Trifolieae</taxon>
        <taxon>Trifolium</taxon>
    </lineage>
</organism>
<dbReference type="EMBL" id="ASHM01009598">
    <property type="protein sequence ID" value="PNY17707.1"/>
    <property type="molecule type" value="Genomic_DNA"/>
</dbReference>
<feature type="compositionally biased region" description="Low complexity" evidence="1">
    <location>
        <begin position="346"/>
        <end position="356"/>
    </location>
</feature>
<evidence type="ECO:0000256" key="1">
    <source>
        <dbReference type="SAM" id="MobiDB-lite"/>
    </source>
</evidence>
<feature type="region of interest" description="Disordered" evidence="1">
    <location>
        <begin position="715"/>
        <end position="755"/>
    </location>
</feature>
<comment type="caution">
    <text evidence="3">The sequence shown here is derived from an EMBL/GenBank/DDBJ whole genome shotgun (WGS) entry which is preliminary data.</text>
</comment>
<evidence type="ECO:0000259" key="2">
    <source>
        <dbReference type="Pfam" id="PF20167"/>
    </source>
</evidence>
<proteinExistence type="predicted"/>
<reference evidence="3 4" key="2">
    <citation type="journal article" date="2017" name="Front. Plant Sci.">
        <title>Gene Classification and Mining of Molecular Markers Useful in Red Clover (Trifolium pratense) Breeding.</title>
        <authorList>
            <person name="Istvanek J."/>
            <person name="Dluhosova J."/>
            <person name="Dluhos P."/>
            <person name="Patkova L."/>
            <person name="Nedelnik J."/>
            <person name="Repkova J."/>
        </authorList>
    </citation>
    <scope>NUCLEOTIDE SEQUENCE [LARGE SCALE GENOMIC DNA]</scope>
    <source>
        <strain evidence="4">cv. Tatra</strain>
        <tissue evidence="3">Young leaves</tissue>
    </source>
</reference>
<dbReference type="Proteomes" id="UP000236291">
    <property type="component" value="Unassembled WGS sequence"/>
</dbReference>
<reference evidence="3 4" key="1">
    <citation type="journal article" date="2014" name="Am. J. Bot.">
        <title>Genome assembly and annotation for red clover (Trifolium pratense; Fabaceae).</title>
        <authorList>
            <person name="Istvanek J."/>
            <person name="Jaros M."/>
            <person name="Krenek A."/>
            <person name="Repkova J."/>
        </authorList>
    </citation>
    <scope>NUCLEOTIDE SEQUENCE [LARGE SCALE GENOMIC DNA]</scope>
    <source>
        <strain evidence="4">cv. Tatra</strain>
        <tissue evidence="3">Young leaves</tissue>
    </source>
</reference>
<feature type="compositionally biased region" description="Acidic residues" evidence="1">
    <location>
        <begin position="727"/>
        <end position="736"/>
    </location>
</feature>
<feature type="compositionally biased region" description="Acidic residues" evidence="1">
    <location>
        <begin position="743"/>
        <end position="755"/>
    </location>
</feature>
<feature type="region of interest" description="Disordered" evidence="1">
    <location>
        <begin position="226"/>
        <end position="376"/>
    </location>
</feature>
<feature type="region of interest" description="Disordered" evidence="1">
    <location>
        <begin position="108"/>
        <end position="156"/>
    </location>
</feature>
<feature type="compositionally biased region" description="Basic and acidic residues" evidence="1">
    <location>
        <begin position="46"/>
        <end position="56"/>
    </location>
</feature>
<feature type="compositionally biased region" description="Basic and acidic residues" evidence="1">
    <location>
        <begin position="275"/>
        <end position="295"/>
    </location>
</feature>
<feature type="compositionally biased region" description="Basic and acidic residues" evidence="1">
    <location>
        <begin position="226"/>
        <end position="236"/>
    </location>
</feature>
<evidence type="ECO:0000313" key="4">
    <source>
        <dbReference type="Proteomes" id="UP000236291"/>
    </source>
</evidence>
<feature type="region of interest" description="Disordered" evidence="1">
    <location>
        <begin position="1"/>
        <end position="23"/>
    </location>
</feature>